<sequence>MKILHEFRTVFELLKQSLFSARSRGQLLPVGVMFPEDLIHLKRHLPFVVALRVIQDISEFVLVNPAEFLVKNRVVRIILEGFMIQVDSLVDPAPAVLRHAERHGNIVGHIPGQISRRRRRLRLKLRDPRSQLHHLEVFAFFLKRNRTEPEEVRDQAAESAEGDCR</sequence>
<organism evidence="1">
    <name type="scientific">bioreactor metagenome</name>
    <dbReference type="NCBI Taxonomy" id="1076179"/>
    <lineage>
        <taxon>unclassified sequences</taxon>
        <taxon>metagenomes</taxon>
        <taxon>ecological metagenomes</taxon>
    </lineage>
</organism>
<comment type="caution">
    <text evidence="1">The sequence shown here is derived from an EMBL/GenBank/DDBJ whole genome shotgun (WGS) entry which is preliminary data.</text>
</comment>
<reference evidence="1" key="1">
    <citation type="submission" date="2019-08" db="EMBL/GenBank/DDBJ databases">
        <authorList>
            <person name="Kucharzyk K."/>
            <person name="Murdoch R.W."/>
            <person name="Higgins S."/>
            <person name="Loffler F."/>
        </authorList>
    </citation>
    <scope>NUCLEOTIDE SEQUENCE</scope>
</reference>
<name>A0A645EZ75_9ZZZZ</name>
<dbReference type="EMBL" id="VSSQ01052396">
    <property type="protein sequence ID" value="MPN06489.1"/>
    <property type="molecule type" value="Genomic_DNA"/>
</dbReference>
<dbReference type="AlphaFoldDB" id="A0A645EZ75"/>
<evidence type="ECO:0000313" key="1">
    <source>
        <dbReference type="EMBL" id="MPN06489.1"/>
    </source>
</evidence>
<gene>
    <name evidence="1" type="ORF">SDC9_153745</name>
</gene>
<proteinExistence type="predicted"/>
<protein>
    <submittedName>
        <fullName evidence="1">Uncharacterized protein</fullName>
    </submittedName>
</protein>
<accession>A0A645EZ75</accession>